<dbReference type="Proteomes" id="UP000287865">
    <property type="component" value="Unassembled WGS sequence"/>
</dbReference>
<dbReference type="AlphaFoldDB" id="A0A327X5W4"/>
<sequence length="165" mass="17084">MAESKALSGDVTELAQLLLAQNLTLATAESCTGGMIAARCTDLAGSSTWFQGGVVSYANALKIDLLGVEPQNLEQFGAVSAEVAEQMARGALRSGQASVSIATTGIAGPGGAVAGKPVGTVWFASVVKQRTVSVCKRFDGDREAVRLQATDYALLHLINRLKSTL</sequence>
<protein>
    <submittedName>
        <fullName evidence="3">Damage-inducible protein CinA</fullName>
    </submittedName>
    <submittedName>
        <fullName evidence="2">Nicotinamide-nucleotide amidase</fullName>
    </submittedName>
</protein>
<accession>A0A327X5W4</accession>
<comment type="caution">
    <text evidence="2">The sequence shown here is derived from an EMBL/GenBank/DDBJ whole genome shotgun (WGS) entry which is preliminary data.</text>
</comment>
<dbReference type="NCBIfam" id="TIGR00199">
    <property type="entry name" value="PncC_domain"/>
    <property type="match status" value="1"/>
</dbReference>
<dbReference type="EMBL" id="PIPK01000001">
    <property type="protein sequence ID" value="RUO28301.1"/>
    <property type="molecule type" value="Genomic_DNA"/>
</dbReference>
<dbReference type="RefSeq" id="WP_111567957.1">
    <property type="nucleotide sequence ID" value="NZ_PIPK01000001.1"/>
</dbReference>
<keyword evidence="5" id="KW-1185">Reference proteome</keyword>
<evidence type="ECO:0000313" key="5">
    <source>
        <dbReference type="Proteomes" id="UP000287865"/>
    </source>
</evidence>
<dbReference type="EMBL" id="QLMD01000001">
    <property type="protein sequence ID" value="RAK01464.1"/>
    <property type="molecule type" value="Genomic_DNA"/>
</dbReference>
<dbReference type="InterPro" id="IPR036653">
    <property type="entry name" value="CinA-like_C"/>
</dbReference>
<evidence type="ECO:0000313" key="2">
    <source>
        <dbReference type="EMBL" id="RAK01464.1"/>
    </source>
</evidence>
<evidence type="ECO:0000313" key="3">
    <source>
        <dbReference type="EMBL" id="RUO28301.1"/>
    </source>
</evidence>
<dbReference type="Gene3D" id="3.90.950.20">
    <property type="entry name" value="CinA-like"/>
    <property type="match status" value="1"/>
</dbReference>
<dbReference type="OrthoDB" id="9801454at2"/>
<proteinExistence type="predicted"/>
<gene>
    <name evidence="2" type="ORF">B0I24_10187</name>
    <name evidence="3" type="ORF">CWE07_00410</name>
</gene>
<dbReference type="Proteomes" id="UP000249203">
    <property type="component" value="Unassembled WGS sequence"/>
</dbReference>
<dbReference type="Pfam" id="PF02464">
    <property type="entry name" value="CinA"/>
    <property type="match status" value="1"/>
</dbReference>
<dbReference type="InterPro" id="IPR008136">
    <property type="entry name" value="CinA_C"/>
</dbReference>
<name>A0A327X5W4_9GAMM</name>
<feature type="domain" description="CinA C-terminal" evidence="1">
    <location>
        <begin position="13"/>
        <end position="159"/>
    </location>
</feature>
<organism evidence="2 4">
    <name type="scientific">Aliidiomarina maris</name>
    <dbReference type="NCBI Taxonomy" id="531312"/>
    <lineage>
        <taxon>Bacteria</taxon>
        <taxon>Pseudomonadati</taxon>
        <taxon>Pseudomonadota</taxon>
        <taxon>Gammaproteobacteria</taxon>
        <taxon>Alteromonadales</taxon>
        <taxon>Idiomarinaceae</taxon>
        <taxon>Aliidiomarina</taxon>
    </lineage>
</organism>
<evidence type="ECO:0000313" key="4">
    <source>
        <dbReference type="Proteomes" id="UP000249203"/>
    </source>
</evidence>
<reference evidence="3 5" key="1">
    <citation type="journal article" date="2018" name="Front. Microbiol.">
        <title>Genome-Based Analysis Reveals the Taxonomy and Diversity of the Family Idiomarinaceae.</title>
        <authorList>
            <person name="Liu Y."/>
            <person name="Lai Q."/>
            <person name="Shao Z."/>
        </authorList>
    </citation>
    <scope>NUCLEOTIDE SEQUENCE [LARGE SCALE GENOMIC DNA]</scope>
    <source>
        <strain evidence="3 5">CF12-14</strain>
    </source>
</reference>
<reference evidence="2 4" key="2">
    <citation type="submission" date="2018-06" db="EMBL/GenBank/DDBJ databases">
        <title>Genomic Encyclopedia of Type Strains, Phase III (KMG-III): the genomes of soil and plant-associated and newly described type strains.</title>
        <authorList>
            <person name="Whitman W."/>
        </authorList>
    </citation>
    <scope>NUCLEOTIDE SEQUENCE [LARGE SCALE GENOMIC DNA]</scope>
    <source>
        <strain evidence="2 4">CGMCC 1.15366</strain>
    </source>
</reference>
<dbReference type="SUPFAM" id="SSF142433">
    <property type="entry name" value="CinA-like"/>
    <property type="match status" value="1"/>
</dbReference>
<evidence type="ECO:0000259" key="1">
    <source>
        <dbReference type="Pfam" id="PF02464"/>
    </source>
</evidence>